<keyword evidence="2" id="KW-0238">DNA-binding</keyword>
<keyword evidence="1" id="KW-0805">Transcription regulation</keyword>
<feature type="domain" description="HTH marR-type" evidence="4">
    <location>
        <begin position="6"/>
        <end position="138"/>
    </location>
</feature>
<sequence>MELTLEERFSLALHTTARAWRLALDRRLKDLGMGQASWMAIAAVAKSQPLSQTELARLLGVEDPTMVAMIDRLVKAGYLQRTPSDKDRRVKLVSLTPDGNDIYNRVKKEANAFRQELLGDADPATLAIVTGFLEQLQTAVESKL</sequence>
<proteinExistence type="predicted"/>
<evidence type="ECO:0000256" key="2">
    <source>
        <dbReference type="ARBA" id="ARBA00023125"/>
    </source>
</evidence>
<name>A0A7X4KNH5_9BURK</name>
<dbReference type="InterPro" id="IPR000835">
    <property type="entry name" value="HTH_MarR-typ"/>
</dbReference>
<dbReference type="PANTHER" id="PTHR33164">
    <property type="entry name" value="TRANSCRIPTIONAL REGULATOR, MARR FAMILY"/>
    <property type="match status" value="1"/>
</dbReference>
<dbReference type="InterPro" id="IPR036390">
    <property type="entry name" value="WH_DNA-bd_sf"/>
</dbReference>
<keyword evidence="6" id="KW-1185">Reference proteome</keyword>
<dbReference type="PRINTS" id="PR00598">
    <property type="entry name" value="HTHMARR"/>
</dbReference>
<evidence type="ECO:0000256" key="1">
    <source>
        <dbReference type="ARBA" id="ARBA00023015"/>
    </source>
</evidence>
<protein>
    <submittedName>
        <fullName evidence="5">MarR family transcriptional regulator</fullName>
    </submittedName>
</protein>
<gene>
    <name evidence="5" type="ORF">GTP77_18090</name>
</gene>
<evidence type="ECO:0000313" key="6">
    <source>
        <dbReference type="Proteomes" id="UP000450676"/>
    </source>
</evidence>
<evidence type="ECO:0000259" key="4">
    <source>
        <dbReference type="PROSITE" id="PS50995"/>
    </source>
</evidence>
<dbReference type="InterPro" id="IPR036388">
    <property type="entry name" value="WH-like_DNA-bd_sf"/>
</dbReference>
<comment type="caution">
    <text evidence="5">The sequence shown here is derived from an EMBL/GenBank/DDBJ whole genome shotgun (WGS) entry which is preliminary data.</text>
</comment>
<evidence type="ECO:0000256" key="3">
    <source>
        <dbReference type="ARBA" id="ARBA00023163"/>
    </source>
</evidence>
<accession>A0A7X4KNH5</accession>
<dbReference type="PANTHER" id="PTHR33164:SF64">
    <property type="entry name" value="TRANSCRIPTIONAL REGULATOR SLYA"/>
    <property type="match status" value="1"/>
</dbReference>
<dbReference type="EMBL" id="WWCU01000021">
    <property type="protein sequence ID" value="MYN09238.1"/>
    <property type="molecule type" value="Genomic_DNA"/>
</dbReference>
<dbReference type="Gene3D" id="1.10.10.10">
    <property type="entry name" value="Winged helix-like DNA-binding domain superfamily/Winged helix DNA-binding domain"/>
    <property type="match status" value="1"/>
</dbReference>
<evidence type="ECO:0000313" key="5">
    <source>
        <dbReference type="EMBL" id="MYN09238.1"/>
    </source>
</evidence>
<dbReference type="SMART" id="SM00347">
    <property type="entry name" value="HTH_MARR"/>
    <property type="match status" value="1"/>
</dbReference>
<dbReference type="Proteomes" id="UP000450676">
    <property type="component" value="Unassembled WGS sequence"/>
</dbReference>
<dbReference type="PROSITE" id="PS50995">
    <property type="entry name" value="HTH_MARR_2"/>
    <property type="match status" value="1"/>
</dbReference>
<dbReference type="AlphaFoldDB" id="A0A7X4KNH5"/>
<dbReference type="SUPFAM" id="SSF46785">
    <property type="entry name" value="Winged helix' DNA-binding domain"/>
    <property type="match status" value="1"/>
</dbReference>
<reference evidence="5 6" key="1">
    <citation type="submission" date="2019-12" db="EMBL/GenBank/DDBJ databases">
        <title>Novel species isolated from a subtropical stream in China.</title>
        <authorList>
            <person name="Lu H."/>
        </authorList>
    </citation>
    <scope>NUCLEOTIDE SEQUENCE [LARGE SCALE GENOMIC DNA]</scope>
    <source>
        <strain evidence="5 6">FT127W</strain>
    </source>
</reference>
<dbReference type="GO" id="GO:0003700">
    <property type="term" value="F:DNA-binding transcription factor activity"/>
    <property type="evidence" value="ECO:0007669"/>
    <property type="project" value="InterPro"/>
</dbReference>
<dbReference type="GO" id="GO:0003677">
    <property type="term" value="F:DNA binding"/>
    <property type="evidence" value="ECO:0007669"/>
    <property type="project" value="UniProtKB-KW"/>
</dbReference>
<dbReference type="RefSeq" id="WP_161073544.1">
    <property type="nucleotide sequence ID" value="NZ_CP086370.1"/>
</dbReference>
<keyword evidence="3" id="KW-0804">Transcription</keyword>
<dbReference type="GO" id="GO:0006950">
    <property type="term" value="P:response to stress"/>
    <property type="evidence" value="ECO:0007669"/>
    <property type="project" value="TreeGrafter"/>
</dbReference>
<dbReference type="InterPro" id="IPR039422">
    <property type="entry name" value="MarR/SlyA-like"/>
</dbReference>
<organism evidence="5 6">
    <name type="scientific">Pseudoduganella aquatica</name>
    <dbReference type="NCBI Taxonomy" id="2660641"/>
    <lineage>
        <taxon>Bacteria</taxon>
        <taxon>Pseudomonadati</taxon>
        <taxon>Pseudomonadota</taxon>
        <taxon>Betaproteobacteria</taxon>
        <taxon>Burkholderiales</taxon>
        <taxon>Oxalobacteraceae</taxon>
        <taxon>Telluria group</taxon>
        <taxon>Pseudoduganella</taxon>
    </lineage>
</organism>
<dbReference type="Pfam" id="PF12802">
    <property type="entry name" value="MarR_2"/>
    <property type="match status" value="1"/>
</dbReference>